<reference evidence="2" key="1">
    <citation type="submission" date="2022-07" db="EMBL/GenBank/DDBJ databases">
        <title>Phylogenomic reconstructions and comparative analyses of Kickxellomycotina fungi.</title>
        <authorList>
            <person name="Reynolds N.K."/>
            <person name="Stajich J.E."/>
            <person name="Barry K."/>
            <person name="Grigoriev I.V."/>
            <person name="Crous P."/>
            <person name="Smith M.E."/>
        </authorList>
    </citation>
    <scope>NUCLEOTIDE SEQUENCE</scope>
    <source>
        <strain evidence="2">NRRL 1566</strain>
    </source>
</reference>
<proteinExistence type="predicted"/>
<evidence type="ECO:0000313" key="2">
    <source>
        <dbReference type="EMBL" id="KAJ2844650.1"/>
    </source>
</evidence>
<dbReference type="OrthoDB" id="5594704at2759"/>
<evidence type="ECO:0000256" key="1">
    <source>
        <dbReference type="SAM" id="MobiDB-lite"/>
    </source>
</evidence>
<dbReference type="AlphaFoldDB" id="A0A9W8I2A2"/>
<evidence type="ECO:0000313" key="3">
    <source>
        <dbReference type="Proteomes" id="UP001139887"/>
    </source>
</evidence>
<dbReference type="Proteomes" id="UP001139887">
    <property type="component" value="Unassembled WGS sequence"/>
</dbReference>
<gene>
    <name evidence="2" type="ORF">IWW36_005098</name>
</gene>
<name>A0A9W8I2A2_9FUNG</name>
<accession>A0A9W8I2A2</accession>
<comment type="caution">
    <text evidence="2">The sequence shown here is derived from an EMBL/GenBank/DDBJ whole genome shotgun (WGS) entry which is preliminary data.</text>
</comment>
<protein>
    <submittedName>
        <fullName evidence="2">Uncharacterized protein</fullName>
    </submittedName>
</protein>
<organism evidence="2 3">
    <name type="scientific">Coemansia brasiliensis</name>
    <dbReference type="NCBI Taxonomy" id="2650707"/>
    <lineage>
        <taxon>Eukaryota</taxon>
        <taxon>Fungi</taxon>
        <taxon>Fungi incertae sedis</taxon>
        <taxon>Zoopagomycota</taxon>
        <taxon>Kickxellomycotina</taxon>
        <taxon>Kickxellomycetes</taxon>
        <taxon>Kickxellales</taxon>
        <taxon>Kickxellaceae</taxon>
        <taxon>Coemansia</taxon>
    </lineage>
</organism>
<dbReference type="EMBL" id="JANBUW010001019">
    <property type="protein sequence ID" value="KAJ2844650.1"/>
    <property type="molecule type" value="Genomic_DNA"/>
</dbReference>
<keyword evidence="3" id="KW-1185">Reference proteome</keyword>
<sequence length="355" mass="38785">MDMPLSSPASHSTVSGGRPVATRMHSEISGTTYYTSDDDSDDDFFESWDNQMLFREMELPLKDLEWDKRVYYHHVARTNDKVRQALEDVEIADCRESCLNELLGKREAAQVLRESAGEAPMAGQFAQPNQAEAQAVMEWMDAEDASDVSSDCQSFDWTQNGFGYMEFRRRSRSSLASSSIAMSPTGERTPRRGLAAMMANEQARPISALIESPFASPSAISRPQSASLVDRSSIHASVSSSTARAATADFSEAIGAVTVVPLSAAAAGPSRRCAGAPVDLEAVEEVDESSIEDEWMVMGSGDEFGTVQALSEAEEDALAREQLSLLQNENHEIRQRIQQMHRVMASLTQLAIAAS</sequence>
<feature type="region of interest" description="Disordered" evidence="1">
    <location>
        <begin position="1"/>
        <end position="22"/>
    </location>
</feature>